<accession>A0ABV0RXX9</accession>
<keyword evidence="3" id="KW-1185">Reference proteome</keyword>
<comment type="caution">
    <text evidence="2">The sequence shown here is derived from an EMBL/GenBank/DDBJ whole genome shotgun (WGS) entry which is preliminary data.</text>
</comment>
<evidence type="ECO:0000256" key="1">
    <source>
        <dbReference type="SAM" id="MobiDB-lite"/>
    </source>
</evidence>
<protein>
    <submittedName>
        <fullName evidence="2">Uncharacterized protein</fullName>
    </submittedName>
</protein>
<reference evidence="2 3" key="1">
    <citation type="submission" date="2021-06" db="EMBL/GenBank/DDBJ databases">
        <authorList>
            <person name="Palmer J.M."/>
        </authorList>
    </citation>
    <scope>NUCLEOTIDE SEQUENCE [LARGE SCALE GENOMIC DNA]</scope>
    <source>
        <strain evidence="2 3">XC_2019</strain>
        <tissue evidence="2">Muscle</tissue>
    </source>
</reference>
<name>A0ABV0RXX9_9TELE</name>
<proteinExistence type="predicted"/>
<sequence>MSTECSVERVVKGVKGGGIKLNSLEIRSEPHHGKAGNPPDRRGLKGGRGGAKSYRFNDQYDTDFLPKNNEKKKKKASDQQQEGKLTWGEYITNFQFKSPSCRLTQIRNRR</sequence>
<organism evidence="2 3">
    <name type="scientific">Xenoophorus captivus</name>
    <dbReference type="NCBI Taxonomy" id="1517983"/>
    <lineage>
        <taxon>Eukaryota</taxon>
        <taxon>Metazoa</taxon>
        <taxon>Chordata</taxon>
        <taxon>Craniata</taxon>
        <taxon>Vertebrata</taxon>
        <taxon>Euteleostomi</taxon>
        <taxon>Actinopterygii</taxon>
        <taxon>Neopterygii</taxon>
        <taxon>Teleostei</taxon>
        <taxon>Neoteleostei</taxon>
        <taxon>Acanthomorphata</taxon>
        <taxon>Ovalentaria</taxon>
        <taxon>Atherinomorphae</taxon>
        <taxon>Cyprinodontiformes</taxon>
        <taxon>Goodeidae</taxon>
        <taxon>Xenoophorus</taxon>
    </lineage>
</organism>
<evidence type="ECO:0000313" key="2">
    <source>
        <dbReference type="EMBL" id="MEQ2212526.1"/>
    </source>
</evidence>
<gene>
    <name evidence="2" type="ORF">XENOCAPTIV_000854</name>
</gene>
<dbReference type="EMBL" id="JAHRIN010059893">
    <property type="protein sequence ID" value="MEQ2212526.1"/>
    <property type="molecule type" value="Genomic_DNA"/>
</dbReference>
<dbReference type="Proteomes" id="UP001434883">
    <property type="component" value="Unassembled WGS sequence"/>
</dbReference>
<evidence type="ECO:0000313" key="3">
    <source>
        <dbReference type="Proteomes" id="UP001434883"/>
    </source>
</evidence>
<feature type="region of interest" description="Disordered" evidence="1">
    <location>
        <begin position="22"/>
        <end position="83"/>
    </location>
</feature>